<dbReference type="FunFam" id="1.10.3810.10:FF:000001">
    <property type="entry name" value="Penicillin-binding protein 1A"/>
    <property type="match status" value="1"/>
</dbReference>
<evidence type="ECO:0000313" key="18">
    <source>
        <dbReference type="EMBL" id="NYS69017.1"/>
    </source>
</evidence>
<evidence type="ECO:0000256" key="14">
    <source>
        <dbReference type="SAM" id="MobiDB-lite"/>
    </source>
</evidence>
<evidence type="ECO:0000256" key="10">
    <source>
        <dbReference type="ARBA" id="ARBA00023268"/>
    </source>
</evidence>
<keyword evidence="11" id="KW-0961">Cell wall biogenesis/degradation</keyword>
<dbReference type="GO" id="GO:0030288">
    <property type="term" value="C:outer membrane-bounded periplasmic space"/>
    <property type="evidence" value="ECO:0007669"/>
    <property type="project" value="TreeGrafter"/>
</dbReference>
<dbReference type="Gene3D" id="3.40.710.10">
    <property type="entry name" value="DD-peptidase/beta-lactamase superfamily"/>
    <property type="match status" value="1"/>
</dbReference>
<keyword evidence="15" id="KW-0812">Transmembrane</keyword>
<proteinExistence type="inferred from homology"/>
<dbReference type="InterPro" id="IPR023346">
    <property type="entry name" value="Lysozyme-like_dom_sf"/>
</dbReference>
<gene>
    <name evidence="18" type="ORF">HZZ05_05710</name>
</gene>
<comment type="caution">
    <text evidence="18">The sequence shown here is derived from an EMBL/GenBank/DDBJ whole genome shotgun (WGS) entry which is preliminary data.</text>
</comment>
<dbReference type="InterPro" id="IPR012338">
    <property type="entry name" value="Beta-lactam/transpept-like"/>
</dbReference>
<keyword evidence="15" id="KW-0472">Membrane</keyword>
<organism evidence="18 19">
    <name type="scientific">Actinomyces bowdenii</name>
    <dbReference type="NCBI Taxonomy" id="131109"/>
    <lineage>
        <taxon>Bacteria</taxon>
        <taxon>Bacillati</taxon>
        <taxon>Actinomycetota</taxon>
        <taxon>Actinomycetes</taxon>
        <taxon>Actinomycetales</taxon>
        <taxon>Actinomycetaceae</taxon>
        <taxon>Actinomyces</taxon>
    </lineage>
</organism>
<feature type="compositionally biased region" description="Low complexity" evidence="14">
    <location>
        <begin position="791"/>
        <end position="801"/>
    </location>
</feature>
<dbReference type="Proteomes" id="UP000572528">
    <property type="component" value="Unassembled WGS sequence"/>
</dbReference>
<evidence type="ECO:0000256" key="4">
    <source>
        <dbReference type="ARBA" id="ARBA00022670"/>
    </source>
</evidence>
<feature type="region of interest" description="Disordered" evidence="14">
    <location>
        <begin position="736"/>
        <end position="844"/>
    </location>
</feature>
<comment type="catalytic activity">
    <reaction evidence="12">
        <text>Preferential cleavage: (Ac)2-L-Lys-D-Ala-|-D-Ala. Also transpeptidation of peptidyl-alanyl moieties that are N-acyl substituents of D-alanine.</text>
        <dbReference type="EC" id="3.4.16.4"/>
    </reaction>
</comment>
<evidence type="ECO:0000256" key="1">
    <source>
        <dbReference type="ARBA" id="ARBA00007090"/>
    </source>
</evidence>
<evidence type="ECO:0000256" key="15">
    <source>
        <dbReference type="SAM" id="Phobius"/>
    </source>
</evidence>
<dbReference type="GO" id="GO:0009252">
    <property type="term" value="P:peptidoglycan biosynthetic process"/>
    <property type="evidence" value="ECO:0007669"/>
    <property type="project" value="UniProtKB-KW"/>
</dbReference>
<dbReference type="Pfam" id="PF00912">
    <property type="entry name" value="Transgly"/>
    <property type="match status" value="1"/>
</dbReference>
<evidence type="ECO:0000256" key="5">
    <source>
        <dbReference type="ARBA" id="ARBA00022676"/>
    </source>
</evidence>
<dbReference type="InterPro" id="IPR036950">
    <property type="entry name" value="PBP_transglycosylase"/>
</dbReference>
<comment type="catalytic activity">
    <reaction evidence="13">
        <text>[GlcNAc-(1-&gt;4)-Mur2Ac(oyl-L-Ala-gamma-D-Glu-L-Lys-D-Ala-D-Ala)](n)-di-trans,octa-cis-undecaprenyl diphosphate + beta-D-GlcNAc-(1-&gt;4)-Mur2Ac(oyl-L-Ala-gamma-D-Glu-L-Lys-D-Ala-D-Ala)-di-trans,octa-cis-undecaprenyl diphosphate = [GlcNAc-(1-&gt;4)-Mur2Ac(oyl-L-Ala-gamma-D-Glu-L-Lys-D-Ala-D-Ala)](n+1)-di-trans,octa-cis-undecaprenyl diphosphate + di-trans,octa-cis-undecaprenyl diphosphate + H(+)</text>
        <dbReference type="Rhea" id="RHEA:23708"/>
        <dbReference type="Rhea" id="RHEA-COMP:9602"/>
        <dbReference type="Rhea" id="RHEA-COMP:9603"/>
        <dbReference type="ChEBI" id="CHEBI:15378"/>
        <dbReference type="ChEBI" id="CHEBI:58405"/>
        <dbReference type="ChEBI" id="CHEBI:60033"/>
        <dbReference type="ChEBI" id="CHEBI:78435"/>
        <dbReference type="EC" id="2.4.99.28"/>
    </reaction>
</comment>
<evidence type="ECO:0000256" key="12">
    <source>
        <dbReference type="ARBA" id="ARBA00034000"/>
    </source>
</evidence>
<feature type="compositionally biased region" description="Low complexity" evidence="14">
    <location>
        <begin position="42"/>
        <end position="71"/>
    </location>
</feature>
<dbReference type="Gene3D" id="1.10.3810.10">
    <property type="entry name" value="Biosynthetic peptidoglycan transglycosylase-like"/>
    <property type="match status" value="1"/>
</dbReference>
<feature type="domain" description="Glycosyl transferase family 51" evidence="17">
    <location>
        <begin position="152"/>
        <end position="323"/>
    </location>
</feature>
<feature type="compositionally biased region" description="Basic and acidic residues" evidence="14">
    <location>
        <begin position="770"/>
        <end position="779"/>
    </location>
</feature>
<evidence type="ECO:0000256" key="7">
    <source>
        <dbReference type="ARBA" id="ARBA00022801"/>
    </source>
</evidence>
<feature type="domain" description="Penicillin-binding protein transpeptidase" evidence="16">
    <location>
        <begin position="415"/>
        <end position="659"/>
    </location>
</feature>
<keyword evidence="5" id="KW-0328">Glycosyltransferase</keyword>
<evidence type="ECO:0000259" key="16">
    <source>
        <dbReference type="Pfam" id="PF00905"/>
    </source>
</evidence>
<dbReference type="PANTHER" id="PTHR32282">
    <property type="entry name" value="BINDING PROTEIN TRANSPEPTIDASE, PUTATIVE-RELATED"/>
    <property type="match status" value="1"/>
</dbReference>
<dbReference type="SUPFAM" id="SSF53955">
    <property type="entry name" value="Lysozyme-like"/>
    <property type="match status" value="1"/>
</dbReference>
<name>A0A853EI31_9ACTO</name>
<dbReference type="AlphaFoldDB" id="A0A853EI31"/>
<dbReference type="GO" id="GO:0009002">
    <property type="term" value="F:serine-type D-Ala-D-Ala carboxypeptidase activity"/>
    <property type="evidence" value="ECO:0007669"/>
    <property type="project" value="UniProtKB-EC"/>
</dbReference>
<evidence type="ECO:0000256" key="3">
    <source>
        <dbReference type="ARBA" id="ARBA00022645"/>
    </source>
</evidence>
<sequence>MADSRNGAGPRPGGGKLARAANADRQGPARPARTSIKGSQGGQATQAMAASPATAGGKMTQAAKSASAGKAGKARKPARTGARRFFNYPRAGKGPIHRWIPSWRFVLGCFLLAVLAVFGLFAYAYSTIKVPDPSEFAQAQTSTVYYADGTTVMGEFAEVDRTIVDGSTIPDYVGQAVVASEDRSFYTNKGVDPKGIARALWNNLRGGDTQGASTLTQQYVKNYYVDTTDSYFGKFQQAIMAVKIDREQSKQEILDAYLNTVYYGRGAYGIEAASQAFYDKPASEMTVSEAALLAGILPAPSGWDPQENPEKAQERWQRVLEFMLADGYISQADYDSAQFPTTITPKNEQVYEGPNGHLLQMVRAELTADAGLSDQQIDTGGLKIVTTIDKADQDAIVSTAQSLPEGYSENLRVGMVSIDAKTGGILALYGGPDYLTNQVNTSTDAVAQAGSTYKPFALVAGLENGLTLSNGYRGDSPMTIDGHSFQNFQDASYGWRDLIDSTAYSINTPYLQLNADLGPEETNKVAIRAGYPEDTQGMDAFVQNVLGSASPHTIDIASSFATFASQGVRHDTHIVASATKPDGSAAHTAATEGERAFDEDVMADTNYALQQVVRYGSAEKVAALGRPIAAKTGSSSDNKSAQFVGFTPQVVTAVTLYQSGPNGEEESITPWGEYPEVTGSTYPADLFVNYMEQALQDVPIEEFPPRTDASYSRGALYGEPGEVAEDYQTQVPTMAPTVEQSQEQQPTAEATPEEEQPTAEPTPEGPVTEAPRETERPEGGDQPTNGGGLGPSDPGQGEDPGQPVPPVQPEQPDQQGQGGQGQNGGGQNQNRGNQNRPNQNERDG</sequence>
<feature type="region of interest" description="Disordered" evidence="14">
    <location>
        <begin position="1"/>
        <end position="78"/>
    </location>
</feature>
<dbReference type="Pfam" id="PF00905">
    <property type="entry name" value="Transpeptidase"/>
    <property type="match status" value="1"/>
</dbReference>
<comment type="similarity">
    <text evidence="2">In the N-terminal section; belongs to the glycosyltransferase 51 family.</text>
</comment>
<keyword evidence="8" id="KW-0133">Cell shape</keyword>
<feature type="compositionally biased region" description="Gly residues" evidence="14">
    <location>
        <begin position="816"/>
        <end position="827"/>
    </location>
</feature>
<dbReference type="InterPro" id="IPR001264">
    <property type="entry name" value="Glyco_trans_51"/>
</dbReference>
<dbReference type="PANTHER" id="PTHR32282:SF34">
    <property type="entry name" value="PENICILLIN-BINDING PROTEIN 1A"/>
    <property type="match status" value="1"/>
</dbReference>
<keyword evidence="15" id="KW-1133">Transmembrane helix</keyword>
<evidence type="ECO:0000259" key="17">
    <source>
        <dbReference type="Pfam" id="PF00912"/>
    </source>
</evidence>
<feature type="compositionally biased region" description="Low complexity" evidence="14">
    <location>
        <begin position="828"/>
        <end position="838"/>
    </location>
</feature>
<dbReference type="GO" id="GO:0008955">
    <property type="term" value="F:peptidoglycan glycosyltransferase activity"/>
    <property type="evidence" value="ECO:0007669"/>
    <property type="project" value="UniProtKB-EC"/>
</dbReference>
<keyword evidence="3" id="KW-0121">Carboxypeptidase</keyword>
<dbReference type="EMBL" id="JACBXV010000057">
    <property type="protein sequence ID" value="NYS69017.1"/>
    <property type="molecule type" value="Genomic_DNA"/>
</dbReference>
<evidence type="ECO:0000256" key="2">
    <source>
        <dbReference type="ARBA" id="ARBA00007739"/>
    </source>
</evidence>
<keyword evidence="9" id="KW-0573">Peptidoglycan synthesis</keyword>
<dbReference type="GO" id="GO:0006508">
    <property type="term" value="P:proteolysis"/>
    <property type="evidence" value="ECO:0007669"/>
    <property type="project" value="UniProtKB-KW"/>
</dbReference>
<feature type="transmembrane region" description="Helical" evidence="15">
    <location>
        <begin position="105"/>
        <end position="125"/>
    </location>
</feature>
<keyword evidence="10" id="KW-0511">Multifunctional enzyme</keyword>
<dbReference type="RefSeq" id="WP_179900321.1">
    <property type="nucleotide sequence ID" value="NZ_JACBXV010000057.1"/>
</dbReference>
<dbReference type="GO" id="GO:0071555">
    <property type="term" value="P:cell wall organization"/>
    <property type="evidence" value="ECO:0007669"/>
    <property type="project" value="UniProtKB-KW"/>
</dbReference>
<comment type="similarity">
    <text evidence="1">In the C-terminal section; belongs to the transpeptidase family.</text>
</comment>
<evidence type="ECO:0000256" key="11">
    <source>
        <dbReference type="ARBA" id="ARBA00023316"/>
    </source>
</evidence>
<keyword evidence="6" id="KW-0808">Transferase</keyword>
<accession>A0A853EI31</accession>
<dbReference type="SUPFAM" id="SSF56601">
    <property type="entry name" value="beta-lactamase/transpeptidase-like"/>
    <property type="match status" value="1"/>
</dbReference>
<keyword evidence="4" id="KW-0645">Protease</keyword>
<dbReference type="InterPro" id="IPR050396">
    <property type="entry name" value="Glycosyltr_51/Transpeptidase"/>
</dbReference>
<evidence type="ECO:0000256" key="8">
    <source>
        <dbReference type="ARBA" id="ARBA00022960"/>
    </source>
</evidence>
<keyword evidence="7" id="KW-0378">Hydrolase</keyword>
<dbReference type="InterPro" id="IPR001460">
    <property type="entry name" value="PCN-bd_Tpept"/>
</dbReference>
<evidence type="ECO:0000313" key="19">
    <source>
        <dbReference type="Proteomes" id="UP000572528"/>
    </source>
</evidence>
<protein>
    <submittedName>
        <fullName evidence="18">Penicillin-binding protein</fullName>
    </submittedName>
</protein>
<evidence type="ECO:0000256" key="13">
    <source>
        <dbReference type="ARBA" id="ARBA00049902"/>
    </source>
</evidence>
<dbReference type="GO" id="GO:0008360">
    <property type="term" value="P:regulation of cell shape"/>
    <property type="evidence" value="ECO:0007669"/>
    <property type="project" value="UniProtKB-KW"/>
</dbReference>
<evidence type="ECO:0000256" key="9">
    <source>
        <dbReference type="ARBA" id="ARBA00022984"/>
    </source>
</evidence>
<reference evidence="18 19" key="1">
    <citation type="submission" date="2020-07" db="EMBL/GenBank/DDBJ databases">
        <title>MOT database genomes.</title>
        <authorList>
            <person name="Joseph S."/>
            <person name="Aduse-Opoku J."/>
            <person name="Hashim A."/>
            <person name="Wade W."/>
            <person name="Curtis M."/>
        </authorList>
    </citation>
    <scope>NUCLEOTIDE SEQUENCE [LARGE SCALE GENOMIC DNA]</scope>
    <source>
        <strain evidence="18 19">WMus004</strain>
    </source>
</reference>
<dbReference type="GO" id="GO:0008658">
    <property type="term" value="F:penicillin binding"/>
    <property type="evidence" value="ECO:0007669"/>
    <property type="project" value="InterPro"/>
</dbReference>
<evidence type="ECO:0000256" key="6">
    <source>
        <dbReference type="ARBA" id="ARBA00022679"/>
    </source>
</evidence>